<dbReference type="Gene3D" id="1.10.287.130">
    <property type="match status" value="1"/>
</dbReference>
<sequence length="1502" mass="169214">MIINTSLPSPSSSSSNSLKSSYFTPLNFIENTDKYYEDGEWQAFVQEDESIIGIHSIDYNVNNLTNDTLQHKSGSSASKTSLEVNPAPANNSSAVLHDDLLLNLNRMDDLQHTNSFSLTTPIPIAIPTTPSSSTVSLLASSPGSDIQIDRDNSNVWKNFLFSYARGNFNPLIIPKKPTKLNLHRRNKNASHYSKMSIQTSPLSTDNIKDIINDKDFVINEWRNISAQHMEGYSFSEHDTNIPKRRRALWKFQILNTSNDVNFTRIVALAKEHFKVSISLISLVNTTHQWFKAEDGLGCNGTTRGISFCGHAILQENGEPFVVPDTQLDWRFHKNPLVTDSPFIRFYAGAPLQTEDGHNIGTICLIDDKPRDDFTEKDCEILKDFAKVVMRELELWVDTLRLRVRNEMQQSIAEFSKFCLEIQLTNNEENGLSSNTGIVGDPIMKRCFNMAVKLMRDTLNIDFVYLLEMPSSPIISTTCSSNGFFLNSPPPDISTKYLKFLASAGPIELSSEALTASVNTSFLSYMMQHYSQGYIYQNALPPLPTLFPDDVHSGIVVPIYDDSQNAFGFLIAMTKDPLRQFEDEERVYLSNFGVNVVSEVLKRRVIVADRAKGTFISSISHELRTPLHGILASCELLEESKLNDAQSELIKTIHGCGTSLISIINSVLNFAKLESEKQDYADDQIFGENEIRRDINSTDRNNNGKKKKERVNLVKLVEEVAEACVVGQQMVTAVYSSNNYSLNKGDNDEFFRTQARRKHVSELLHPHQFQHQNKSDSLEQTEDVYVLIDIEPRDAGWCVMADDGAIKQMLMNGYVLVSLTTIPCSSLCEQYKKHTRDFPSKFHALLTITDTGHGISPSFLTTNIFQPFSQENSLQVGTGLGLSIVKLLVEKMGGRLDIESEVGVGTRVRIWLDFDQFPSNIEKRSSFSYKDEKQRRTILEAIKEKTFVVKCTKGKLKEMVEKCLNNWFKVKQIIVEENGGDIEGDIIFINDDLDQLKRILSKVNPKLTPVVFVTSLAKHGKTADFVEKLQDEEGNFKDGKRKRKVVILSRPCGPHKLENAIVSVFSNLKLDDNAAKEVNSVQHLDDDSQPQNLKTTSNDNVLKYYNYSSSEETLISRQRSPSITPPTTPKVIIKFDDHSTEPKAQLTNVLPSRPSFNRSNTLPNIHLQSPSNREAKFLAIPKSTTPPPTLISTSLPSTYSSNKDNTLCQLKKSPSYNSLNTSNFSKRPTSGPRVLVVEDNAINRMILATFLKKRDIKFEEAENGAIGVEKFRRALEEDGRENPKRKGFDIVLMDIQMPIMNGNKATAEIRKIEYELNPKQLPKLSPLSEYPKSSLPEEDYFSTPLMTPSLFNRFPTTNDSTISGFSSYINNRYAPIPIQSTDNNLSANAQKQKNKLSYRRISHPERLSLHYNYNSLNEKSNPSKLSPPLLESKITEGSDLSPLPSPLQYSTFHSSRSLIFALTGLASEKDKNIAFESGVDGFLTKPVSLKTLEKIFKKWSERK</sequence>
<keyword evidence="3 6" id="KW-0597">Phosphoprotein</keyword>
<comment type="catalytic activity">
    <reaction evidence="1">
        <text>ATP + protein L-histidine = ADP + protein N-phospho-L-histidine.</text>
        <dbReference type="EC" id="2.7.13.3"/>
    </reaction>
</comment>
<evidence type="ECO:0000256" key="4">
    <source>
        <dbReference type="ARBA" id="ARBA00022679"/>
    </source>
</evidence>
<dbReference type="GO" id="GO:0005886">
    <property type="term" value="C:plasma membrane"/>
    <property type="evidence" value="ECO:0007669"/>
    <property type="project" value="TreeGrafter"/>
</dbReference>
<dbReference type="Gene3D" id="3.40.50.2300">
    <property type="match status" value="1"/>
</dbReference>
<dbReference type="SMART" id="SM00448">
    <property type="entry name" value="REC"/>
    <property type="match status" value="1"/>
</dbReference>
<dbReference type="Gene3D" id="3.30.565.10">
    <property type="entry name" value="Histidine kinase-like ATPase, C-terminal domain"/>
    <property type="match status" value="1"/>
</dbReference>
<dbReference type="SMART" id="SM00387">
    <property type="entry name" value="HATPase_c"/>
    <property type="match status" value="1"/>
</dbReference>
<dbReference type="Pfam" id="PF02518">
    <property type="entry name" value="HATPase_c"/>
    <property type="match status" value="1"/>
</dbReference>
<feature type="region of interest" description="Disordered" evidence="7">
    <location>
        <begin position="70"/>
        <end position="89"/>
    </location>
</feature>
<dbReference type="SUPFAM" id="SSF47384">
    <property type="entry name" value="Homodimeric domain of signal transducing histidine kinase"/>
    <property type="match status" value="1"/>
</dbReference>
<evidence type="ECO:0000259" key="8">
    <source>
        <dbReference type="PROSITE" id="PS50109"/>
    </source>
</evidence>
<dbReference type="InterPro" id="IPR001789">
    <property type="entry name" value="Sig_transdc_resp-reg_receiver"/>
</dbReference>
<dbReference type="PROSITE" id="PS50110">
    <property type="entry name" value="RESPONSE_REGULATORY"/>
    <property type="match status" value="1"/>
</dbReference>
<dbReference type="PANTHER" id="PTHR43047:SF72">
    <property type="entry name" value="OSMOSENSING HISTIDINE PROTEIN KINASE SLN1"/>
    <property type="match status" value="1"/>
</dbReference>
<dbReference type="InterPro" id="IPR036097">
    <property type="entry name" value="HisK_dim/P_sf"/>
</dbReference>
<dbReference type="InterPro" id="IPR003018">
    <property type="entry name" value="GAF"/>
</dbReference>
<protein>
    <recommendedName>
        <fullName evidence="2">histidine kinase</fullName>
        <ecNumber evidence="2">2.7.13.3</ecNumber>
    </recommendedName>
</protein>
<dbReference type="Gene3D" id="3.30.450.40">
    <property type="match status" value="1"/>
</dbReference>
<feature type="domain" description="Histidine kinase" evidence="8">
    <location>
        <begin position="617"/>
        <end position="915"/>
    </location>
</feature>
<dbReference type="InterPro" id="IPR011006">
    <property type="entry name" value="CheY-like_superfamily"/>
</dbReference>
<keyword evidence="5" id="KW-0418">Kinase</keyword>
<evidence type="ECO:0000313" key="11">
    <source>
        <dbReference type="Proteomes" id="UP001153678"/>
    </source>
</evidence>
<dbReference type="SUPFAM" id="SSF52172">
    <property type="entry name" value="CheY-like"/>
    <property type="match status" value="2"/>
</dbReference>
<dbReference type="Pfam" id="PF01590">
    <property type="entry name" value="GAF"/>
    <property type="match status" value="1"/>
</dbReference>
<evidence type="ECO:0000256" key="2">
    <source>
        <dbReference type="ARBA" id="ARBA00012438"/>
    </source>
</evidence>
<dbReference type="PRINTS" id="PR00344">
    <property type="entry name" value="BCTRLSENSOR"/>
</dbReference>
<dbReference type="SUPFAM" id="SSF55781">
    <property type="entry name" value="GAF domain-like"/>
    <property type="match status" value="1"/>
</dbReference>
<dbReference type="InterPro" id="IPR036890">
    <property type="entry name" value="HATPase_C_sf"/>
</dbReference>
<evidence type="ECO:0000256" key="7">
    <source>
        <dbReference type="SAM" id="MobiDB-lite"/>
    </source>
</evidence>
<dbReference type="Pfam" id="PF00072">
    <property type="entry name" value="Response_reg"/>
    <property type="match status" value="1"/>
</dbReference>
<evidence type="ECO:0000256" key="6">
    <source>
        <dbReference type="PROSITE-ProRule" id="PRU00169"/>
    </source>
</evidence>
<dbReference type="CDD" id="cd17546">
    <property type="entry name" value="REC_hyHK_CKI1_RcsC-like"/>
    <property type="match status" value="1"/>
</dbReference>
<dbReference type="GO" id="GO:0000155">
    <property type="term" value="F:phosphorelay sensor kinase activity"/>
    <property type="evidence" value="ECO:0007669"/>
    <property type="project" value="InterPro"/>
</dbReference>
<dbReference type="PROSITE" id="PS50109">
    <property type="entry name" value="HIS_KIN"/>
    <property type="match status" value="1"/>
</dbReference>
<dbReference type="InterPro" id="IPR029016">
    <property type="entry name" value="GAF-like_dom_sf"/>
</dbReference>
<accession>A0A9W4SK50</accession>
<dbReference type="CDD" id="cd00082">
    <property type="entry name" value="HisKA"/>
    <property type="match status" value="1"/>
</dbReference>
<dbReference type="GO" id="GO:0009927">
    <property type="term" value="F:histidine phosphotransfer kinase activity"/>
    <property type="evidence" value="ECO:0007669"/>
    <property type="project" value="TreeGrafter"/>
</dbReference>
<reference evidence="10" key="1">
    <citation type="submission" date="2022-08" db="EMBL/GenBank/DDBJ databases">
        <authorList>
            <person name="Kallberg Y."/>
            <person name="Tangrot J."/>
            <person name="Rosling A."/>
        </authorList>
    </citation>
    <scope>NUCLEOTIDE SEQUENCE</scope>
    <source>
        <strain evidence="10">Wild A</strain>
    </source>
</reference>
<comment type="caution">
    <text evidence="10">The sequence shown here is derived from an EMBL/GenBank/DDBJ whole genome shotgun (WGS) entry which is preliminary data.</text>
</comment>
<dbReference type="PANTHER" id="PTHR43047">
    <property type="entry name" value="TWO-COMPONENT HISTIDINE PROTEIN KINASE"/>
    <property type="match status" value="1"/>
</dbReference>
<dbReference type="InterPro" id="IPR005467">
    <property type="entry name" value="His_kinase_dom"/>
</dbReference>
<dbReference type="OrthoDB" id="21225at2759"/>
<organism evidence="10 11">
    <name type="scientific">Funneliformis geosporum</name>
    <dbReference type="NCBI Taxonomy" id="1117311"/>
    <lineage>
        <taxon>Eukaryota</taxon>
        <taxon>Fungi</taxon>
        <taxon>Fungi incertae sedis</taxon>
        <taxon>Mucoromycota</taxon>
        <taxon>Glomeromycotina</taxon>
        <taxon>Glomeromycetes</taxon>
        <taxon>Glomerales</taxon>
        <taxon>Glomeraceae</taxon>
        <taxon>Funneliformis</taxon>
    </lineage>
</organism>
<dbReference type="SMART" id="SM00065">
    <property type="entry name" value="GAF"/>
    <property type="match status" value="1"/>
</dbReference>
<dbReference type="SMART" id="SM00388">
    <property type="entry name" value="HisKA"/>
    <property type="match status" value="1"/>
</dbReference>
<dbReference type="Proteomes" id="UP001153678">
    <property type="component" value="Unassembled WGS sequence"/>
</dbReference>
<gene>
    <name evidence="10" type="ORF">FWILDA_LOCUS5594</name>
</gene>
<evidence type="ECO:0000259" key="9">
    <source>
        <dbReference type="PROSITE" id="PS50110"/>
    </source>
</evidence>
<dbReference type="EMBL" id="CAMKVN010000944">
    <property type="protein sequence ID" value="CAI2172470.1"/>
    <property type="molecule type" value="Genomic_DNA"/>
</dbReference>
<dbReference type="InterPro" id="IPR004358">
    <property type="entry name" value="Sig_transdc_His_kin-like_C"/>
</dbReference>
<evidence type="ECO:0000313" key="10">
    <source>
        <dbReference type="EMBL" id="CAI2172470.1"/>
    </source>
</evidence>
<dbReference type="InterPro" id="IPR003661">
    <property type="entry name" value="HisK_dim/P_dom"/>
</dbReference>
<keyword evidence="11" id="KW-1185">Reference proteome</keyword>
<keyword evidence="4" id="KW-0808">Transferase</keyword>
<dbReference type="EC" id="2.7.13.3" evidence="2"/>
<dbReference type="FunFam" id="1.10.287.130:FF:000023">
    <property type="entry name" value="Sensor histidine kinase/response regulator, putative"/>
    <property type="match status" value="1"/>
</dbReference>
<dbReference type="Pfam" id="PF00512">
    <property type="entry name" value="HisKA"/>
    <property type="match status" value="1"/>
</dbReference>
<name>A0A9W4SK50_9GLOM</name>
<evidence type="ECO:0000256" key="3">
    <source>
        <dbReference type="ARBA" id="ARBA00022553"/>
    </source>
</evidence>
<feature type="domain" description="Response regulatory" evidence="9">
    <location>
        <begin position="1232"/>
        <end position="1499"/>
    </location>
</feature>
<evidence type="ECO:0000256" key="1">
    <source>
        <dbReference type="ARBA" id="ARBA00000085"/>
    </source>
</evidence>
<dbReference type="InterPro" id="IPR003594">
    <property type="entry name" value="HATPase_dom"/>
</dbReference>
<dbReference type="SUPFAM" id="SSF55874">
    <property type="entry name" value="ATPase domain of HSP90 chaperone/DNA topoisomerase II/histidine kinase"/>
    <property type="match status" value="1"/>
</dbReference>
<proteinExistence type="predicted"/>
<evidence type="ECO:0000256" key="5">
    <source>
        <dbReference type="ARBA" id="ARBA00022777"/>
    </source>
</evidence>
<feature type="modified residue" description="4-aspartylphosphate" evidence="6">
    <location>
        <position position="1293"/>
    </location>
</feature>